<evidence type="ECO:0000313" key="2">
    <source>
        <dbReference type="Proteomes" id="UP000004725"/>
    </source>
</evidence>
<dbReference type="Proteomes" id="UP000004725">
    <property type="component" value="Unassembled WGS sequence"/>
</dbReference>
<gene>
    <name evidence="1" type="ORF">A1A1_07489</name>
</gene>
<dbReference type="AlphaFoldDB" id="A0AA87ILN2"/>
<dbReference type="RefSeq" id="WP_006829501.1">
    <property type="nucleotide sequence ID" value="NZ_AJYB01000023.1"/>
</dbReference>
<comment type="caution">
    <text evidence="1">The sequence shown here is derived from an EMBL/GenBank/DDBJ whole genome shotgun (WGS) entry which is preliminary data.</text>
</comment>
<sequence length="120" mass="14072">MTNGIDFYIVNRPKEADSSEKHAKFNEELHNYLLNQEGNPAQRYGLLLNLDPYSDRLFSSRDLYELVIICERLLNEYSLNTNKRWEVDKIIWGINKFAEDLKTLCLVALEQNKKVFAADD</sequence>
<protein>
    <submittedName>
        <fullName evidence="1">Uncharacterized protein</fullName>
    </submittedName>
</protein>
<proteinExistence type="predicted"/>
<accession>A0AA87ILN2</accession>
<dbReference type="EMBL" id="AJYB01000023">
    <property type="protein sequence ID" value="EIM07006.1"/>
    <property type="molecule type" value="Genomic_DNA"/>
</dbReference>
<name>A0AA87ILN2_9BACL</name>
<organism evidence="1 2">
    <name type="scientific">Planococcus antarcticus DSM 14505</name>
    <dbReference type="NCBI Taxonomy" id="1185653"/>
    <lineage>
        <taxon>Bacteria</taxon>
        <taxon>Bacillati</taxon>
        <taxon>Bacillota</taxon>
        <taxon>Bacilli</taxon>
        <taxon>Bacillales</taxon>
        <taxon>Caryophanaceae</taxon>
        <taxon>Planococcus</taxon>
    </lineage>
</organism>
<evidence type="ECO:0000313" key="1">
    <source>
        <dbReference type="EMBL" id="EIM07006.1"/>
    </source>
</evidence>
<reference evidence="1 2" key="1">
    <citation type="journal article" date="2012" name="J. Bacteriol.">
        <title>Genome Sequence of the Antarctic Psychrophile Bacterium Planococcus antarcticus DSM 14505.</title>
        <authorList>
            <person name="Margolles A."/>
            <person name="Gueimonde M."/>
            <person name="Sanchez B."/>
        </authorList>
    </citation>
    <scope>NUCLEOTIDE SEQUENCE [LARGE SCALE GENOMIC DNA]</scope>
    <source>
        <strain evidence="1 2">DSM 14505</strain>
    </source>
</reference>